<protein>
    <submittedName>
        <fullName evidence="1">Uncharacterized protein</fullName>
    </submittedName>
</protein>
<reference evidence="1" key="1">
    <citation type="submission" date="2023-03" db="EMBL/GenBank/DDBJ databases">
        <title>Massive genome expansion in bonnet fungi (Mycena s.s.) driven by repeated elements and novel gene families across ecological guilds.</title>
        <authorList>
            <consortium name="Lawrence Berkeley National Laboratory"/>
            <person name="Harder C.B."/>
            <person name="Miyauchi S."/>
            <person name="Viragh M."/>
            <person name="Kuo A."/>
            <person name="Thoen E."/>
            <person name="Andreopoulos B."/>
            <person name="Lu D."/>
            <person name="Skrede I."/>
            <person name="Drula E."/>
            <person name="Henrissat B."/>
            <person name="Morin E."/>
            <person name="Kohler A."/>
            <person name="Barry K."/>
            <person name="LaButti K."/>
            <person name="Morin E."/>
            <person name="Salamov A."/>
            <person name="Lipzen A."/>
            <person name="Mereny Z."/>
            <person name="Hegedus B."/>
            <person name="Baldrian P."/>
            <person name="Stursova M."/>
            <person name="Weitz H."/>
            <person name="Taylor A."/>
            <person name="Grigoriev I.V."/>
            <person name="Nagy L.G."/>
            <person name="Martin F."/>
            <person name="Kauserud H."/>
        </authorList>
    </citation>
    <scope>NUCLEOTIDE SEQUENCE</scope>
    <source>
        <strain evidence="1">CBHHK188m</strain>
    </source>
</reference>
<keyword evidence="2" id="KW-1185">Reference proteome</keyword>
<dbReference type="AlphaFoldDB" id="A0AAD7NJQ6"/>
<dbReference type="EMBL" id="JARJLG010000041">
    <property type="protein sequence ID" value="KAJ7763107.1"/>
    <property type="molecule type" value="Genomic_DNA"/>
</dbReference>
<dbReference type="Proteomes" id="UP001215280">
    <property type="component" value="Unassembled WGS sequence"/>
</dbReference>
<proteinExistence type="predicted"/>
<sequence length="246" mass="28000">MPDSSYTWHLRYVQLSDGKMAPYFSSCASKPSNIRRSNPSSRSAFSPFNVVGSSLRTESPTEISERWVQSFRLGLWDLRWLDEKSSESTKISVVGEAEGYPQRQRLRRGQAERSMKALRGRKTSGQDFGIPRVIVSRAGALRRRRQRNDNAGLDQVRGQRQDVPMRLPCRIEFITGELVGRENHWDSTMFAEDADIEQTGAAWKQRMDSTPPWLCGSHWIHNLASDGSRSRWVKAAPVLKSAVYPT</sequence>
<accession>A0AAD7NJQ6</accession>
<comment type="caution">
    <text evidence="1">The sequence shown here is derived from an EMBL/GenBank/DDBJ whole genome shotgun (WGS) entry which is preliminary data.</text>
</comment>
<organism evidence="1 2">
    <name type="scientific">Mycena maculata</name>
    <dbReference type="NCBI Taxonomy" id="230809"/>
    <lineage>
        <taxon>Eukaryota</taxon>
        <taxon>Fungi</taxon>
        <taxon>Dikarya</taxon>
        <taxon>Basidiomycota</taxon>
        <taxon>Agaricomycotina</taxon>
        <taxon>Agaricomycetes</taxon>
        <taxon>Agaricomycetidae</taxon>
        <taxon>Agaricales</taxon>
        <taxon>Marasmiineae</taxon>
        <taxon>Mycenaceae</taxon>
        <taxon>Mycena</taxon>
    </lineage>
</organism>
<name>A0AAD7NJQ6_9AGAR</name>
<gene>
    <name evidence="1" type="ORF">DFH07DRAFT_770839</name>
</gene>
<evidence type="ECO:0000313" key="2">
    <source>
        <dbReference type="Proteomes" id="UP001215280"/>
    </source>
</evidence>
<evidence type="ECO:0000313" key="1">
    <source>
        <dbReference type="EMBL" id="KAJ7763107.1"/>
    </source>
</evidence>